<keyword evidence="4" id="KW-0472">Membrane</keyword>
<evidence type="ECO:0000256" key="4">
    <source>
        <dbReference type="SAM" id="Phobius"/>
    </source>
</evidence>
<dbReference type="GO" id="GO:0005811">
    <property type="term" value="C:lipid droplet"/>
    <property type="evidence" value="ECO:0007669"/>
    <property type="project" value="TreeGrafter"/>
</dbReference>
<dbReference type="PANTHER" id="PTHR12482:SF65">
    <property type="entry name" value="ESTERASE, PUTATIVE (AFU_ORTHOLOGUE AFUA_3G12320)-RELATED"/>
    <property type="match status" value="1"/>
</dbReference>
<feature type="transmembrane region" description="Helical" evidence="4">
    <location>
        <begin position="261"/>
        <end position="281"/>
    </location>
</feature>
<evidence type="ECO:0000259" key="5">
    <source>
        <dbReference type="Pfam" id="PF05057"/>
    </source>
</evidence>
<dbReference type="GO" id="GO:0016042">
    <property type="term" value="P:lipid catabolic process"/>
    <property type="evidence" value="ECO:0007669"/>
    <property type="project" value="UniProtKB-KW"/>
</dbReference>
<dbReference type="GO" id="GO:0004622">
    <property type="term" value="F:phosphatidylcholine lysophospholipase activity"/>
    <property type="evidence" value="ECO:0007669"/>
    <property type="project" value="TreeGrafter"/>
</dbReference>
<keyword evidence="4" id="KW-0812">Transmembrane</keyword>
<keyword evidence="4" id="KW-1133">Transmembrane helix</keyword>
<feature type="domain" description="DUF676" evidence="5">
    <location>
        <begin position="2"/>
        <end position="201"/>
    </location>
</feature>
<evidence type="ECO:0000256" key="3">
    <source>
        <dbReference type="SAM" id="MobiDB-lite"/>
    </source>
</evidence>
<evidence type="ECO:0000256" key="2">
    <source>
        <dbReference type="ARBA" id="ARBA00022963"/>
    </source>
</evidence>
<dbReference type="PANTHER" id="PTHR12482">
    <property type="entry name" value="LIPASE ROG1-RELATED-RELATED"/>
    <property type="match status" value="1"/>
</dbReference>
<dbReference type="InterPro" id="IPR007751">
    <property type="entry name" value="DUF676_lipase-like"/>
</dbReference>
<dbReference type="InterPro" id="IPR029058">
    <property type="entry name" value="AB_hydrolase_fold"/>
</dbReference>
<dbReference type="OrthoDB" id="273452at2759"/>
<dbReference type="Pfam" id="PF05057">
    <property type="entry name" value="DUF676"/>
    <property type="match status" value="1"/>
</dbReference>
<gene>
    <name evidence="6" type="ORF">K491DRAFT_642713</name>
</gene>
<name>A0A6A6SL40_9PLEO</name>
<keyword evidence="2" id="KW-0443">Lipid metabolism</keyword>
<comment type="similarity">
    <text evidence="1">Belongs to the putative lipase ROG1 family.</text>
</comment>
<reference evidence="6" key="1">
    <citation type="journal article" date="2020" name="Stud. Mycol.">
        <title>101 Dothideomycetes genomes: a test case for predicting lifestyles and emergence of pathogens.</title>
        <authorList>
            <person name="Haridas S."/>
            <person name="Albert R."/>
            <person name="Binder M."/>
            <person name="Bloem J."/>
            <person name="Labutti K."/>
            <person name="Salamov A."/>
            <person name="Andreopoulos B."/>
            <person name="Baker S."/>
            <person name="Barry K."/>
            <person name="Bills G."/>
            <person name="Bluhm B."/>
            <person name="Cannon C."/>
            <person name="Castanera R."/>
            <person name="Culley D."/>
            <person name="Daum C."/>
            <person name="Ezra D."/>
            <person name="Gonzalez J."/>
            <person name="Henrissat B."/>
            <person name="Kuo A."/>
            <person name="Liang C."/>
            <person name="Lipzen A."/>
            <person name="Lutzoni F."/>
            <person name="Magnuson J."/>
            <person name="Mondo S."/>
            <person name="Nolan M."/>
            <person name="Ohm R."/>
            <person name="Pangilinan J."/>
            <person name="Park H.-J."/>
            <person name="Ramirez L."/>
            <person name="Alfaro M."/>
            <person name="Sun H."/>
            <person name="Tritt A."/>
            <person name="Yoshinaga Y."/>
            <person name="Zwiers L.-H."/>
            <person name="Turgeon B."/>
            <person name="Goodwin S."/>
            <person name="Spatafora J."/>
            <person name="Crous P."/>
            <person name="Grigoriev I."/>
        </authorList>
    </citation>
    <scope>NUCLEOTIDE SEQUENCE</scope>
    <source>
        <strain evidence="6">CBS 122681</strain>
    </source>
</reference>
<protein>
    <submittedName>
        <fullName evidence="6">Lipid particle protein</fullName>
    </submittedName>
</protein>
<proteinExistence type="inferred from homology"/>
<dbReference type="GO" id="GO:0047372">
    <property type="term" value="F:monoacylglycerol lipase activity"/>
    <property type="evidence" value="ECO:0007669"/>
    <property type="project" value="TreeGrafter"/>
</dbReference>
<dbReference type="FunFam" id="3.40.50.1820:FF:000223">
    <property type="entry name" value="Lipase/serine esterase"/>
    <property type="match status" value="1"/>
</dbReference>
<dbReference type="EMBL" id="MU004545">
    <property type="protein sequence ID" value="KAF2648320.1"/>
    <property type="molecule type" value="Genomic_DNA"/>
</dbReference>
<dbReference type="SUPFAM" id="SSF53474">
    <property type="entry name" value="alpha/beta-Hydrolases"/>
    <property type="match status" value="1"/>
</dbReference>
<organism evidence="6 7">
    <name type="scientific">Lophiostoma macrostomum CBS 122681</name>
    <dbReference type="NCBI Taxonomy" id="1314788"/>
    <lineage>
        <taxon>Eukaryota</taxon>
        <taxon>Fungi</taxon>
        <taxon>Dikarya</taxon>
        <taxon>Ascomycota</taxon>
        <taxon>Pezizomycotina</taxon>
        <taxon>Dothideomycetes</taxon>
        <taxon>Pleosporomycetidae</taxon>
        <taxon>Pleosporales</taxon>
        <taxon>Lophiostomataceae</taxon>
        <taxon>Lophiostoma</taxon>
    </lineage>
</organism>
<feature type="region of interest" description="Disordered" evidence="3">
    <location>
        <begin position="333"/>
        <end position="369"/>
    </location>
</feature>
<dbReference type="InterPro" id="IPR044294">
    <property type="entry name" value="Lipase-like"/>
</dbReference>
<sequence>MPDHLCVLVHGLWGNPNHLSYLNTSLREQFSEDKLHILVTKRNSGNFTYDGIELGGERVAHEIEQEIEELKQKGHDIKRISVIGYSLGGLMSRYAIGLLYHKGLFDKIEPVNFTTFATPHLGVRSPLKGLRNQIVNVLGARTLSMSGRQIFLIDEFRDTGRPLLAVLADPDSIFIEALLAFKHRTLYANVVNDRSVPYYTASFSPIDPFVDPDALDITYLNDYEPVILDPAYPVSKKMPLIKNSASLSERTRAMFGNIPTVAFMMLLVPIGSTAFLVNAAIQSFRSTQRIRLHEEGKAGIDVKGYRVPLLGTIRREMGDMLERVGTAQEHDYLSTTDAHASSPRSSRKQSHSSRQADSPDSDSDVDSIQESKNDIKSWADFPTLALTPDQFKMIENLDNVGWEKFPVFIHKHRHSHAAIIYRRQGAAFEEGHVVTRHWLSRFEI</sequence>
<keyword evidence="7" id="KW-1185">Reference proteome</keyword>
<evidence type="ECO:0000313" key="7">
    <source>
        <dbReference type="Proteomes" id="UP000799324"/>
    </source>
</evidence>
<evidence type="ECO:0000313" key="6">
    <source>
        <dbReference type="EMBL" id="KAF2648320.1"/>
    </source>
</evidence>
<evidence type="ECO:0000256" key="1">
    <source>
        <dbReference type="ARBA" id="ARBA00007920"/>
    </source>
</evidence>
<dbReference type="Gene3D" id="3.40.50.1820">
    <property type="entry name" value="alpha/beta hydrolase"/>
    <property type="match status" value="1"/>
</dbReference>
<dbReference type="AlphaFoldDB" id="A0A6A6SL40"/>
<keyword evidence="2" id="KW-0442">Lipid degradation</keyword>
<dbReference type="Proteomes" id="UP000799324">
    <property type="component" value="Unassembled WGS sequence"/>
</dbReference>
<accession>A0A6A6SL40</accession>